<keyword evidence="3" id="KW-1185">Reference proteome</keyword>
<comment type="caution">
    <text evidence="2">The sequence shown here is derived from an EMBL/GenBank/DDBJ whole genome shotgun (WGS) entry which is preliminary data.</text>
</comment>
<proteinExistence type="predicted"/>
<feature type="chain" id="PRO_5016977691" description="GLPGLI family protein" evidence="1">
    <location>
        <begin position="20"/>
        <end position="251"/>
    </location>
</feature>
<protein>
    <recommendedName>
        <fullName evidence="4">GLPGLI family protein</fullName>
    </recommendedName>
</protein>
<sequence>MKKQFTLILLASLSCVTFAQVGHGSMSAQPVTDFYNECPTRGYTKEAILETYSTSFRHDGELYMLSYDDKISVETHGKRVPWTNIEMLDIKIYSREVFLFKKREDRWIKWSGSLLKSVTNGFNYIDYGNAGDAFVLDNGWVVVGLNYSVKTENSRFSYPLLILLCPEKSEFGYYNFDNYMFNPTAGAHRRIKNIIKKEHKKYSILMSDDTEIALNFILKKQSDGWFRVFEIKDELGASSSPTTSRFDGEIY</sequence>
<evidence type="ECO:0000313" key="2">
    <source>
        <dbReference type="EMBL" id="RCW36793.1"/>
    </source>
</evidence>
<keyword evidence="1" id="KW-0732">Signal</keyword>
<reference evidence="2 3" key="1">
    <citation type="submission" date="2018-07" db="EMBL/GenBank/DDBJ databases">
        <title>Freshwater and sediment microbial communities from various areas in North America, analyzing microbe dynamics in response to fracking.</title>
        <authorList>
            <person name="Lamendella R."/>
        </authorList>
    </citation>
    <scope>NUCLEOTIDE SEQUENCE [LARGE SCALE GENOMIC DNA]</scope>
    <source>
        <strain evidence="2 3">160A</strain>
    </source>
</reference>
<evidence type="ECO:0008006" key="4">
    <source>
        <dbReference type="Google" id="ProtNLM"/>
    </source>
</evidence>
<accession>A0A368V7L1</accession>
<dbReference type="EMBL" id="QPIZ01000007">
    <property type="protein sequence ID" value="RCW36793.1"/>
    <property type="molecule type" value="Genomic_DNA"/>
</dbReference>
<dbReference type="Proteomes" id="UP000252733">
    <property type="component" value="Unassembled WGS sequence"/>
</dbReference>
<dbReference type="AlphaFoldDB" id="A0A368V7L1"/>
<organism evidence="2 3">
    <name type="scientific">Marinilabilia salmonicolor</name>
    <dbReference type="NCBI Taxonomy" id="989"/>
    <lineage>
        <taxon>Bacteria</taxon>
        <taxon>Pseudomonadati</taxon>
        <taxon>Bacteroidota</taxon>
        <taxon>Bacteroidia</taxon>
        <taxon>Marinilabiliales</taxon>
        <taxon>Marinilabiliaceae</taxon>
        <taxon>Marinilabilia</taxon>
    </lineage>
</organism>
<gene>
    <name evidence="2" type="ORF">DFO77_10784</name>
</gene>
<name>A0A368V7L1_9BACT</name>
<evidence type="ECO:0000313" key="3">
    <source>
        <dbReference type="Proteomes" id="UP000252733"/>
    </source>
</evidence>
<feature type="signal peptide" evidence="1">
    <location>
        <begin position="1"/>
        <end position="19"/>
    </location>
</feature>
<dbReference type="PROSITE" id="PS51257">
    <property type="entry name" value="PROKAR_LIPOPROTEIN"/>
    <property type="match status" value="1"/>
</dbReference>
<dbReference type="RefSeq" id="WP_220270800.1">
    <property type="nucleotide sequence ID" value="NZ_QPIZ01000007.1"/>
</dbReference>
<evidence type="ECO:0000256" key="1">
    <source>
        <dbReference type="SAM" id="SignalP"/>
    </source>
</evidence>